<keyword evidence="2" id="KW-1185">Reference proteome</keyword>
<evidence type="ECO:0000313" key="2">
    <source>
        <dbReference type="Proteomes" id="UP000321304"/>
    </source>
</evidence>
<protein>
    <submittedName>
        <fullName evidence="1">Uncharacterized protein</fullName>
    </submittedName>
</protein>
<accession>A0A560LGT2</accession>
<dbReference type="AlphaFoldDB" id="A0A560LGT2"/>
<gene>
    <name evidence="1" type="ORF">FBZ93_109246</name>
</gene>
<dbReference type="EMBL" id="VITY01000009">
    <property type="protein sequence ID" value="TWB94806.1"/>
    <property type="molecule type" value="Genomic_DNA"/>
</dbReference>
<sequence length="657" mass="70512">MTGRGPSEDLGPAAQRGLELLRECWPIEARSLADGTKAVVFLCPVARTVNDGALPEAGTIWTCAFAFRPDGAPAFAQLEHELADTVSDTVVLAALDKKDGQDPLSSGLRFAGLQERPENWDGYKELWRPAYDDLTLQDAFARWLRQRLGDALPLPDAKRAAASHLGSSPLRELLDRFEAGPARAFLDQQDWYDAQGWLALNGADNRGTPALELCRAWPVFADAIIRHAARSGFPPDEPLGAADVASAVLTNGKRPFFASSIRHAPADLAPVIERMRGLDIDTFAPFPNKSITTQYETLSFVAALPPAWCPLGSSDWGRVAQVSSDLLGLIEHHASPAIVLAQSCGGRWAEWIERVLHAARPPGSSLLGSGMIAVNDAHTAFGQQVAFPLMVRPTGGGAYAGRFSPLTEAYQTARRVVFAGLPAETVFERAAHWHEQSESMEAELAGLSAGTASNDSWPAAIPSAVIRVDEVDIEVLPLTSRAMLLDEAKAGFDAQGVAGLKHRMAAKRYVESCLSGTGRIVSLRRRDAAGAIVRLSTAKVAFEFGGAGEPGAPLYVRIHRGRDAGAPPAEAVQAIETYLAQLSGPDPMLHVDLAAYRGRPGSRSVDTMCGYDAAIDANIEVALRLWEEYLPERLRGLSLDAFATALGISELRREGPA</sequence>
<organism evidence="1 2">
    <name type="scientific">Bradyrhizobium macuxiense</name>
    <dbReference type="NCBI Taxonomy" id="1755647"/>
    <lineage>
        <taxon>Bacteria</taxon>
        <taxon>Pseudomonadati</taxon>
        <taxon>Pseudomonadota</taxon>
        <taxon>Alphaproteobacteria</taxon>
        <taxon>Hyphomicrobiales</taxon>
        <taxon>Nitrobacteraceae</taxon>
        <taxon>Bradyrhizobium</taxon>
    </lineage>
</organism>
<comment type="caution">
    <text evidence="1">The sequence shown here is derived from an EMBL/GenBank/DDBJ whole genome shotgun (WGS) entry which is preliminary data.</text>
</comment>
<dbReference type="Proteomes" id="UP000321304">
    <property type="component" value="Unassembled WGS sequence"/>
</dbReference>
<evidence type="ECO:0000313" key="1">
    <source>
        <dbReference type="EMBL" id="TWB94806.1"/>
    </source>
</evidence>
<proteinExistence type="predicted"/>
<name>A0A560LGT2_9BRAD</name>
<reference evidence="1 2" key="1">
    <citation type="submission" date="2019-06" db="EMBL/GenBank/DDBJ databases">
        <title>Genomic Encyclopedia of Type Strains, Phase IV (KMG-V): Genome sequencing to study the core and pangenomes of soil and plant-associated prokaryotes.</title>
        <authorList>
            <person name="Whitman W."/>
        </authorList>
    </citation>
    <scope>NUCLEOTIDE SEQUENCE [LARGE SCALE GENOMIC DNA]</scope>
    <source>
        <strain evidence="1 2">BR 10355</strain>
    </source>
</reference>